<organism evidence="1 2">
    <name type="scientific">Virgisporangium aliadipatigenens</name>
    <dbReference type="NCBI Taxonomy" id="741659"/>
    <lineage>
        <taxon>Bacteria</taxon>
        <taxon>Bacillati</taxon>
        <taxon>Actinomycetota</taxon>
        <taxon>Actinomycetes</taxon>
        <taxon>Micromonosporales</taxon>
        <taxon>Micromonosporaceae</taxon>
        <taxon>Virgisporangium</taxon>
    </lineage>
</organism>
<proteinExistence type="predicted"/>
<dbReference type="AlphaFoldDB" id="A0A8J3YNR4"/>
<dbReference type="PANTHER" id="PTHR39290">
    <property type="entry name" value="C3H1-TYPE DOMAIN-CONTAINING PROTEIN-RELATED"/>
    <property type="match status" value="1"/>
</dbReference>
<protein>
    <submittedName>
        <fullName evidence="1">Uncharacterized protein</fullName>
    </submittedName>
</protein>
<keyword evidence="2" id="KW-1185">Reference proteome</keyword>
<evidence type="ECO:0000313" key="2">
    <source>
        <dbReference type="Proteomes" id="UP000619260"/>
    </source>
</evidence>
<comment type="caution">
    <text evidence="1">The sequence shown here is derived from an EMBL/GenBank/DDBJ whole genome shotgun (WGS) entry which is preliminary data.</text>
</comment>
<dbReference type="PANTHER" id="PTHR39290:SF6">
    <property type="entry name" value="S-ADENOSYL-L-METHIONINE-DEPENDENT METHYLTRANSFERASES SUPERFAMILY PROTEIN"/>
    <property type="match status" value="1"/>
</dbReference>
<gene>
    <name evidence="1" type="ORF">Val02_41260</name>
</gene>
<evidence type="ECO:0000313" key="1">
    <source>
        <dbReference type="EMBL" id="GIJ47240.1"/>
    </source>
</evidence>
<dbReference type="InterPro" id="IPR029063">
    <property type="entry name" value="SAM-dependent_MTases_sf"/>
</dbReference>
<sequence>MAPLTLTPERRAELAELLGNEQRLEVEFPKVAEYLDTAATLPGTGDDEADRAFDFRMLHYMTGDRSVSKNPYWDIVAPVTSMDGNRRIVTGGRPQGSARLAYAQTLLQATYAYAIPSPETVSWIINFCSGQPIVEMGAGRGYWAVQLAHAGMTVDAYDLEPPDKTENVSFPRADGQSDVWHPVGGVEDFKSRLQNGPEAVLLLCWPPGWENPMASEALAAFEESGGKRIIYIGEPRGGKTANNQFFDAIEAQWSLESEDPQFVSWWNLADKAQAWVHRR</sequence>
<reference evidence="1" key="1">
    <citation type="submission" date="2021-01" db="EMBL/GenBank/DDBJ databases">
        <title>Whole genome shotgun sequence of Virgisporangium aliadipatigenens NBRC 105644.</title>
        <authorList>
            <person name="Komaki H."/>
            <person name="Tamura T."/>
        </authorList>
    </citation>
    <scope>NUCLEOTIDE SEQUENCE</scope>
    <source>
        <strain evidence="1">NBRC 105644</strain>
    </source>
</reference>
<name>A0A8J3YNR4_9ACTN</name>
<dbReference type="SUPFAM" id="SSF53335">
    <property type="entry name" value="S-adenosyl-L-methionine-dependent methyltransferases"/>
    <property type="match status" value="2"/>
</dbReference>
<dbReference type="RefSeq" id="WP_203900751.1">
    <property type="nucleotide sequence ID" value="NZ_BOPF01000014.1"/>
</dbReference>
<dbReference type="EMBL" id="BOPF01000014">
    <property type="protein sequence ID" value="GIJ47240.1"/>
    <property type="molecule type" value="Genomic_DNA"/>
</dbReference>
<dbReference type="Proteomes" id="UP000619260">
    <property type="component" value="Unassembled WGS sequence"/>
</dbReference>
<accession>A0A8J3YNR4</accession>